<name>A0A2W2API6_9HYPH</name>
<dbReference type="EMBL" id="QKVK01000010">
    <property type="protein sequence ID" value="PZF75502.1"/>
    <property type="molecule type" value="Genomic_DNA"/>
</dbReference>
<gene>
    <name evidence="1" type="ORF">DK847_18485</name>
</gene>
<dbReference type="Proteomes" id="UP000248795">
    <property type="component" value="Unassembled WGS sequence"/>
</dbReference>
<dbReference type="AlphaFoldDB" id="A0A2W2API6"/>
<organism evidence="1 2">
    <name type="scientific">Aestuariivirga litoralis</name>
    <dbReference type="NCBI Taxonomy" id="2650924"/>
    <lineage>
        <taxon>Bacteria</taxon>
        <taxon>Pseudomonadati</taxon>
        <taxon>Pseudomonadota</taxon>
        <taxon>Alphaproteobacteria</taxon>
        <taxon>Hyphomicrobiales</taxon>
        <taxon>Aestuariivirgaceae</taxon>
        <taxon>Aestuariivirga</taxon>
    </lineage>
</organism>
<protein>
    <submittedName>
        <fullName evidence="1">Uncharacterized protein</fullName>
    </submittedName>
</protein>
<evidence type="ECO:0000313" key="2">
    <source>
        <dbReference type="Proteomes" id="UP000248795"/>
    </source>
</evidence>
<evidence type="ECO:0000313" key="1">
    <source>
        <dbReference type="EMBL" id="PZF75502.1"/>
    </source>
</evidence>
<comment type="caution">
    <text evidence="1">The sequence shown here is derived from an EMBL/GenBank/DDBJ whole genome shotgun (WGS) entry which is preliminary data.</text>
</comment>
<accession>A0A2W2API6</accession>
<reference evidence="2" key="1">
    <citation type="submission" date="2018-06" db="EMBL/GenBank/DDBJ databases">
        <title>Aestuariibacter litoralis strain KCTC 52945T.</title>
        <authorList>
            <person name="Li X."/>
            <person name="Salam N."/>
            <person name="Li J.-L."/>
            <person name="Chen Y.-M."/>
            <person name="Yang Z.-W."/>
            <person name="Zhang L.-Y."/>
            <person name="Han M.-X."/>
            <person name="Xiao M."/>
            <person name="Li W.-J."/>
        </authorList>
    </citation>
    <scope>NUCLEOTIDE SEQUENCE [LARGE SCALE GENOMIC DNA]</scope>
    <source>
        <strain evidence="2">KCTC 52945</strain>
    </source>
</reference>
<keyword evidence="2" id="KW-1185">Reference proteome</keyword>
<proteinExistence type="predicted"/>
<sequence length="102" mass="11408">MIARGGICDDFSVMIPFDRVVGIDKHRSDISRMIDNEHGTHIFAIKKLVLRPGCLGELHMARDKQMDSMLLVSDKLMEALSGTGQDSCFSSVDEYNEFLTSI</sequence>